<dbReference type="RefSeq" id="WP_093923047.1">
    <property type="nucleotide sequence ID" value="NZ_FOMW01000004.1"/>
</dbReference>
<comment type="catalytic activity">
    <reaction evidence="8">
        <text>L-seryl-tRNA(Sec) + selenophosphate + H(+) = L-selenocysteinyl-tRNA(Sec) + phosphate</text>
        <dbReference type="Rhea" id="RHEA:22728"/>
        <dbReference type="Rhea" id="RHEA-COMP:9742"/>
        <dbReference type="Rhea" id="RHEA-COMP:9743"/>
        <dbReference type="ChEBI" id="CHEBI:15378"/>
        <dbReference type="ChEBI" id="CHEBI:16144"/>
        <dbReference type="ChEBI" id="CHEBI:43474"/>
        <dbReference type="ChEBI" id="CHEBI:78533"/>
        <dbReference type="ChEBI" id="CHEBI:78573"/>
        <dbReference type="EC" id="2.9.1.1"/>
    </reaction>
</comment>
<evidence type="ECO:0000256" key="7">
    <source>
        <dbReference type="ARBA" id="ARBA00044507"/>
    </source>
</evidence>
<evidence type="ECO:0000256" key="8">
    <source>
        <dbReference type="HAMAP-Rule" id="MF_00423"/>
    </source>
</evidence>
<evidence type="ECO:0000313" key="12">
    <source>
        <dbReference type="Proteomes" id="UP000198977"/>
    </source>
</evidence>
<proteinExistence type="inferred from homology"/>
<dbReference type="InterPro" id="IPR018319">
    <property type="entry name" value="SelA-like"/>
</dbReference>
<feature type="modified residue" description="N6-(pyridoxal phosphate)lysine" evidence="8 9">
    <location>
        <position position="294"/>
    </location>
</feature>
<comment type="pathway">
    <text evidence="8">Aminoacyl-tRNA biosynthesis; selenocysteinyl-tRNA(Sec) biosynthesis; selenocysteinyl-tRNA(Sec) from L-seryl-tRNA(Sec) (bacterial route): step 1/1.</text>
</comment>
<dbReference type="OrthoDB" id="9787096at2"/>
<dbReference type="UniPathway" id="UPA00906">
    <property type="reaction ID" value="UER00896"/>
</dbReference>
<sequence length="463" mass="48870">MAPTLKDLPQIQALLDRPAIADLVTRYSHGEVVEVLRGVIGALRLAFLSGDMPDLPDFASTSFAARVAKQIEAGRAPSLVPVINATGIIIHTNLGRALLAPQAVEAMQMAATAPSNLELDLATGKRGSRHAHVERLICELTGAEAAVVVNNCAAAVLLSLMATAQGRSVVASRGELIEIGGSFRLPDVIAQSGAVLREVGATNKTRIGDYAAAIDDSTAVLLKSHTSNYRIVGFTAAPERRELAKLAQERDVILMEDLGSGVLIDLSPYGLPDEPVVRDILKTGVDLVVFSGDKLLGGPQAGIIAGRRDIVAQLKAHPLMRAVRIDKLSLAALGATLRLYRAPFEPVRDIPVLAMLSAALEEIEGRAHRLAQMLRGIGMAQVEVTESVAYAGAGSLPDQDLPSFAVATALPDMTVELLGAALRRATPPVIGRIAQGKVMLDMRTVAEDELPHIARAFAQISAV</sequence>
<accession>A0A1I1WWJ8</accession>
<dbReference type="GO" id="GO:0005737">
    <property type="term" value="C:cytoplasm"/>
    <property type="evidence" value="ECO:0007669"/>
    <property type="project" value="UniProtKB-SubCell"/>
</dbReference>
<organism evidence="11 12">
    <name type="scientific">Sulfitobacter brevis</name>
    <dbReference type="NCBI Taxonomy" id="74348"/>
    <lineage>
        <taxon>Bacteria</taxon>
        <taxon>Pseudomonadati</taxon>
        <taxon>Pseudomonadota</taxon>
        <taxon>Alphaproteobacteria</taxon>
        <taxon>Rhodobacterales</taxon>
        <taxon>Roseobacteraceae</taxon>
        <taxon>Sulfitobacter</taxon>
    </lineage>
</organism>
<keyword evidence="2 8" id="KW-0963">Cytoplasm</keyword>
<evidence type="ECO:0000313" key="11">
    <source>
        <dbReference type="EMBL" id="SFD97833.1"/>
    </source>
</evidence>
<keyword evidence="4 8" id="KW-0663">Pyridoxal phosphate</keyword>
<keyword evidence="3 8" id="KW-0808">Transferase</keyword>
<dbReference type="GO" id="GO:0001514">
    <property type="term" value="P:selenocysteine incorporation"/>
    <property type="evidence" value="ECO:0007669"/>
    <property type="project" value="UniProtKB-UniRule"/>
</dbReference>
<reference evidence="11 12" key="1">
    <citation type="submission" date="2016-10" db="EMBL/GenBank/DDBJ databases">
        <authorList>
            <person name="de Groot N.N."/>
        </authorList>
    </citation>
    <scope>NUCLEOTIDE SEQUENCE [LARGE SCALE GENOMIC DNA]</scope>
    <source>
        <strain evidence="11 12">DSM 11443</strain>
    </source>
</reference>
<dbReference type="AlphaFoldDB" id="A0A1I1WWJ8"/>
<name>A0A1I1WWJ8_9RHOB</name>
<dbReference type="EC" id="2.9.1.1" evidence="8"/>
<gene>
    <name evidence="8" type="primary">selA</name>
    <name evidence="11" type="ORF">SAMN04488523_104114</name>
</gene>
<evidence type="ECO:0000256" key="9">
    <source>
        <dbReference type="PIRSR" id="PIRSR618319-50"/>
    </source>
</evidence>
<dbReference type="InterPro" id="IPR015424">
    <property type="entry name" value="PyrdxlP-dep_Trfase"/>
</dbReference>
<feature type="domain" description="L-seryl-tRNA selenium transferase N-terminal" evidence="10">
    <location>
        <begin position="5"/>
        <end position="44"/>
    </location>
</feature>
<dbReference type="Pfam" id="PF12390">
    <property type="entry name" value="Se-cys_synth_N"/>
    <property type="match status" value="1"/>
</dbReference>
<protein>
    <recommendedName>
        <fullName evidence="8">L-seryl-tRNA(Sec) selenium transferase</fullName>
        <ecNumber evidence="8">2.9.1.1</ecNumber>
    </recommendedName>
    <alternativeName>
        <fullName evidence="8">Selenocysteine synthase</fullName>
        <shortName evidence="8">Sec synthase</shortName>
    </alternativeName>
    <alternativeName>
        <fullName evidence="8">Selenocysteinyl-tRNA(Sec) synthase</fullName>
    </alternativeName>
</protein>
<dbReference type="PANTHER" id="PTHR32328">
    <property type="entry name" value="L-SERYL-TRNA(SEC) SELENIUM TRANSFERASE"/>
    <property type="match status" value="1"/>
</dbReference>
<dbReference type="GO" id="GO:0004125">
    <property type="term" value="F:L-seryl-tRNA(Sec) selenium transferase activity"/>
    <property type="evidence" value="ECO:0007669"/>
    <property type="project" value="UniProtKB-UniRule"/>
</dbReference>
<evidence type="ECO:0000256" key="6">
    <source>
        <dbReference type="ARBA" id="ARBA00023266"/>
    </source>
</evidence>
<evidence type="ECO:0000256" key="4">
    <source>
        <dbReference type="ARBA" id="ARBA00022898"/>
    </source>
</evidence>
<keyword evidence="5 8" id="KW-0648">Protein biosynthesis</keyword>
<dbReference type="PANTHER" id="PTHR32328:SF0">
    <property type="entry name" value="L-SERYL-TRNA(SEC) SELENIUM TRANSFERASE"/>
    <property type="match status" value="1"/>
</dbReference>
<comment type="similarity">
    <text evidence="7 8">Belongs to the SelA family.</text>
</comment>
<dbReference type="Gene3D" id="3.90.1150.180">
    <property type="match status" value="1"/>
</dbReference>
<dbReference type="Gene3D" id="3.40.640.10">
    <property type="entry name" value="Type I PLP-dependent aspartate aminotransferase-like (Major domain)"/>
    <property type="match status" value="1"/>
</dbReference>
<dbReference type="SUPFAM" id="SSF53383">
    <property type="entry name" value="PLP-dependent transferases"/>
    <property type="match status" value="1"/>
</dbReference>
<dbReference type="HAMAP" id="MF_00423">
    <property type="entry name" value="SelA"/>
    <property type="match status" value="1"/>
</dbReference>
<evidence type="ECO:0000256" key="2">
    <source>
        <dbReference type="ARBA" id="ARBA00022490"/>
    </source>
</evidence>
<comment type="function">
    <text evidence="8">Converts seryl-tRNA(Sec) to selenocysteinyl-tRNA(Sec) required for selenoprotein biosynthesis.</text>
</comment>
<dbReference type="EMBL" id="FOMW01000004">
    <property type="protein sequence ID" value="SFD97833.1"/>
    <property type="molecule type" value="Genomic_DNA"/>
</dbReference>
<keyword evidence="6 8" id="KW-0711">Selenium</keyword>
<keyword evidence="12" id="KW-1185">Reference proteome</keyword>
<dbReference type="Pfam" id="PF03841">
    <property type="entry name" value="SelA"/>
    <property type="match status" value="1"/>
</dbReference>
<evidence type="ECO:0000256" key="5">
    <source>
        <dbReference type="ARBA" id="ARBA00022917"/>
    </source>
</evidence>
<dbReference type="Proteomes" id="UP000198977">
    <property type="component" value="Unassembled WGS sequence"/>
</dbReference>
<dbReference type="NCBIfam" id="TIGR00474">
    <property type="entry name" value="selA"/>
    <property type="match status" value="1"/>
</dbReference>
<dbReference type="InterPro" id="IPR015421">
    <property type="entry name" value="PyrdxlP-dep_Trfase_major"/>
</dbReference>
<dbReference type="STRING" id="74348.SAMN04488523_104114"/>
<dbReference type="GO" id="GO:0001717">
    <property type="term" value="P:conversion of seryl-tRNAsec to selenocys-tRNAsec"/>
    <property type="evidence" value="ECO:0007669"/>
    <property type="project" value="UniProtKB-UniRule"/>
</dbReference>
<evidence type="ECO:0000256" key="1">
    <source>
        <dbReference type="ARBA" id="ARBA00001933"/>
    </source>
</evidence>
<comment type="subcellular location">
    <subcellularLocation>
        <location evidence="8">Cytoplasm</location>
    </subcellularLocation>
</comment>
<dbReference type="InterPro" id="IPR004534">
    <property type="entry name" value="SelA_trans"/>
</dbReference>
<dbReference type="InterPro" id="IPR025862">
    <property type="entry name" value="SelA_trans_N_dom"/>
</dbReference>
<evidence type="ECO:0000259" key="10">
    <source>
        <dbReference type="Pfam" id="PF12390"/>
    </source>
</evidence>
<evidence type="ECO:0000256" key="3">
    <source>
        <dbReference type="ARBA" id="ARBA00022679"/>
    </source>
</evidence>
<comment type="cofactor">
    <cofactor evidence="1 8 9">
        <name>pyridoxal 5'-phosphate</name>
        <dbReference type="ChEBI" id="CHEBI:597326"/>
    </cofactor>
</comment>